<dbReference type="Gene3D" id="1.10.287.950">
    <property type="entry name" value="Methyl-accepting chemotaxis protein"/>
    <property type="match status" value="1"/>
</dbReference>
<dbReference type="STRING" id="1121291.SAMN02745134_03292"/>
<evidence type="ECO:0000256" key="2">
    <source>
        <dbReference type="PROSITE-ProRule" id="PRU00284"/>
    </source>
</evidence>
<feature type="domain" description="Methyl-accepting transducer" evidence="4">
    <location>
        <begin position="234"/>
        <end position="498"/>
    </location>
</feature>
<dbReference type="Proteomes" id="UP000192468">
    <property type="component" value="Unassembled WGS sequence"/>
</dbReference>
<evidence type="ECO:0000256" key="1">
    <source>
        <dbReference type="ARBA" id="ARBA00023224"/>
    </source>
</evidence>
<dbReference type="Pfam" id="PF00015">
    <property type="entry name" value="MCPsignal"/>
    <property type="match status" value="1"/>
</dbReference>
<dbReference type="PROSITE" id="PS50111">
    <property type="entry name" value="CHEMOTAXIS_TRANSDUC_2"/>
    <property type="match status" value="1"/>
</dbReference>
<protein>
    <submittedName>
        <fullName evidence="5">Methyl-accepting chemotaxis protein</fullName>
    </submittedName>
</protein>
<dbReference type="GO" id="GO:0016020">
    <property type="term" value="C:membrane"/>
    <property type="evidence" value="ECO:0007669"/>
    <property type="project" value="InterPro"/>
</dbReference>
<accession>A0A1W1XUW1</accession>
<feature type="transmembrane region" description="Helical" evidence="3">
    <location>
        <begin position="112"/>
        <end position="145"/>
    </location>
</feature>
<dbReference type="AlphaFoldDB" id="A0A1W1XUW1"/>
<proteinExistence type="predicted"/>
<dbReference type="InterPro" id="IPR004089">
    <property type="entry name" value="MCPsignal_dom"/>
</dbReference>
<dbReference type="SUPFAM" id="SSF58104">
    <property type="entry name" value="Methyl-accepting chemotaxis protein (MCP) signaling domain"/>
    <property type="match status" value="1"/>
</dbReference>
<gene>
    <name evidence="5" type="ORF">SAMN02745134_03292</name>
</gene>
<keyword evidence="3" id="KW-0472">Membrane</keyword>
<keyword evidence="6" id="KW-1185">Reference proteome</keyword>
<evidence type="ECO:0000313" key="5">
    <source>
        <dbReference type="EMBL" id="SMC27770.1"/>
    </source>
</evidence>
<keyword evidence="1 2" id="KW-0807">Transducer</keyword>
<feature type="transmembrane region" description="Helical" evidence="3">
    <location>
        <begin position="80"/>
        <end position="100"/>
    </location>
</feature>
<evidence type="ECO:0000256" key="3">
    <source>
        <dbReference type="SAM" id="Phobius"/>
    </source>
</evidence>
<feature type="transmembrane region" description="Helical" evidence="3">
    <location>
        <begin position="48"/>
        <end position="68"/>
    </location>
</feature>
<reference evidence="5 6" key="1">
    <citation type="submission" date="2017-04" db="EMBL/GenBank/DDBJ databases">
        <authorList>
            <person name="Afonso C.L."/>
            <person name="Miller P.J."/>
            <person name="Scott M.A."/>
            <person name="Spackman E."/>
            <person name="Goraichik I."/>
            <person name="Dimitrov K.M."/>
            <person name="Suarez D.L."/>
            <person name="Swayne D.E."/>
        </authorList>
    </citation>
    <scope>NUCLEOTIDE SEQUENCE [LARGE SCALE GENOMIC DNA]</scope>
    <source>
        <strain evidence="5 6">DSM 12555</strain>
    </source>
</reference>
<organism evidence="5 6">
    <name type="scientific">Clostridium acidisoli DSM 12555</name>
    <dbReference type="NCBI Taxonomy" id="1121291"/>
    <lineage>
        <taxon>Bacteria</taxon>
        <taxon>Bacillati</taxon>
        <taxon>Bacillota</taxon>
        <taxon>Clostridia</taxon>
        <taxon>Eubacteriales</taxon>
        <taxon>Clostridiaceae</taxon>
        <taxon>Clostridium</taxon>
    </lineage>
</organism>
<name>A0A1W1XUW1_9CLOT</name>
<dbReference type="GO" id="GO:0007165">
    <property type="term" value="P:signal transduction"/>
    <property type="evidence" value="ECO:0007669"/>
    <property type="project" value="UniProtKB-KW"/>
</dbReference>
<keyword evidence="3" id="KW-0812">Transmembrane</keyword>
<evidence type="ECO:0000259" key="4">
    <source>
        <dbReference type="PROSITE" id="PS50111"/>
    </source>
</evidence>
<dbReference type="EMBL" id="FWXH01000019">
    <property type="protein sequence ID" value="SMC27770.1"/>
    <property type="molecule type" value="Genomic_DNA"/>
</dbReference>
<dbReference type="PANTHER" id="PTHR32089">
    <property type="entry name" value="METHYL-ACCEPTING CHEMOTAXIS PROTEIN MCPB"/>
    <property type="match status" value="1"/>
</dbReference>
<feature type="transmembrane region" description="Helical" evidence="3">
    <location>
        <begin position="166"/>
        <end position="186"/>
    </location>
</feature>
<feature type="transmembrane region" description="Helical" evidence="3">
    <location>
        <begin position="20"/>
        <end position="42"/>
    </location>
</feature>
<evidence type="ECO:0000313" key="6">
    <source>
        <dbReference type="Proteomes" id="UP000192468"/>
    </source>
</evidence>
<keyword evidence="3" id="KW-1133">Transmembrane helix</keyword>
<dbReference type="PANTHER" id="PTHR32089:SF112">
    <property type="entry name" value="LYSOZYME-LIKE PROTEIN-RELATED"/>
    <property type="match status" value="1"/>
</dbReference>
<dbReference type="RefSeq" id="WP_242950580.1">
    <property type="nucleotide sequence ID" value="NZ_FWXH01000019.1"/>
</dbReference>
<sequence length="509" mass="56604">MDITNSMVVKYQQKVLKFVLILYSLSAALAAILFIILKILGIFNELPWSQLIIFSGVVILEIIIFGFMHKQTANPKNWSWAFRNLKISIVLICYINYMFLNIMVPSKELWVVVFYFIILGALFLDIKMISSSIAVSIFCEIALFFLKPSLIPDKQFIIRELLIRSIVICFISFGIFIFTYLANILLKEVNENERELNTKNQHITELFNKISEFSNVILDSSNMLTSAIESENSSIQELVSTSQLITKDSNEMLVKSNKNNDTLSTLLNVNENVSSKVMELANQSSDLITTTNKNEISLNELLSIISAITKSTSSTYVSISALEEKSKQIDEIILAISSIADQTNLLALNASIEAARAGEVGKGFAVVAEEVRVLSENTRSSLENIGSIISEFKSDIHTVKISMTESNEKINSGETLVNRTVSETIKMLDSLKSYCISIDDINALVQTLLDETKNVVNFNSSIADLTSNTIAKFTAVDEAINQTAATSEEIIASSEELKSTATEMNTLVE</sequence>
<dbReference type="SMART" id="SM00283">
    <property type="entry name" value="MA"/>
    <property type="match status" value="1"/>
</dbReference>